<dbReference type="PANTHER" id="PTHR47893:SF1">
    <property type="entry name" value="REGULATORY PROTEIN PCHR"/>
    <property type="match status" value="1"/>
</dbReference>
<comment type="caution">
    <text evidence="5">The sequence shown here is derived from an EMBL/GenBank/DDBJ whole genome shotgun (WGS) entry which is preliminary data.</text>
</comment>
<dbReference type="PRINTS" id="PR00032">
    <property type="entry name" value="HTHARAC"/>
</dbReference>
<dbReference type="InterPro" id="IPR018060">
    <property type="entry name" value="HTH_AraC"/>
</dbReference>
<keyword evidence="3" id="KW-0804">Transcription</keyword>
<dbReference type="InterPro" id="IPR053142">
    <property type="entry name" value="PchR_regulatory_protein"/>
</dbReference>
<name>A0A853KUH4_9PROT</name>
<dbReference type="GO" id="GO:0043565">
    <property type="term" value="F:sequence-specific DNA binding"/>
    <property type="evidence" value="ECO:0007669"/>
    <property type="project" value="InterPro"/>
</dbReference>
<sequence length="391" mass="43287">MIVNIIFAGGDATGMMFVKSPNMFAKSSACLCKGRSAPIACSKMLCDFKMMQERFVGVTAHRQITRRDSITRSHLEKRGTLIQETGELGNALASRGALMSGRMSFSDTQSFLDIHTSDTMEMKDAIADYHVGAAVKVAIILKGRLQAEFDGVPVDLDARDHPVGFIWAVPQPSKVRRYIHKGSEISKVMISAQFDWVLRQLGKSPARYREIADFFNAGISVRSWRPSRRVLALADQLIYPHATDPLMRELYEESRGLEIFAEALSAIQNGTDQTATFGKNSGPDALDRHHRAQEIREFILASDPEQQTLPTIAAAIGISVTSMQRIFKDAYGMTVKDFIRESRLVAARDAMEKDGLTIAQAAWAAGYKSPANFATAFKRVFGITPSEARDR</sequence>
<gene>
    <name evidence="5" type="ORF">TH4_20700</name>
</gene>
<evidence type="ECO:0000259" key="4">
    <source>
        <dbReference type="PROSITE" id="PS01124"/>
    </source>
</evidence>
<dbReference type="AlphaFoldDB" id="A0A853KUH4"/>
<proteinExistence type="predicted"/>
<dbReference type="EMBL" id="JPVZ01000016">
    <property type="protein sequence ID" value="OAZ07702.1"/>
    <property type="molecule type" value="Genomic_DNA"/>
</dbReference>
<evidence type="ECO:0000256" key="3">
    <source>
        <dbReference type="ARBA" id="ARBA00023163"/>
    </source>
</evidence>
<evidence type="ECO:0000313" key="5">
    <source>
        <dbReference type="EMBL" id="OAZ07702.1"/>
    </source>
</evidence>
<dbReference type="PROSITE" id="PS01124">
    <property type="entry name" value="HTH_ARAC_FAMILY_2"/>
    <property type="match status" value="1"/>
</dbReference>
<dbReference type="SMART" id="SM00342">
    <property type="entry name" value="HTH_ARAC"/>
    <property type="match status" value="1"/>
</dbReference>
<organism evidence="5 6">
    <name type="scientific">Thalassospira tepidiphila MCCC 1A03514</name>
    <dbReference type="NCBI Taxonomy" id="1177930"/>
    <lineage>
        <taxon>Bacteria</taxon>
        <taxon>Pseudomonadati</taxon>
        <taxon>Pseudomonadota</taxon>
        <taxon>Alphaproteobacteria</taxon>
        <taxon>Rhodospirillales</taxon>
        <taxon>Thalassospiraceae</taxon>
        <taxon>Thalassospira</taxon>
    </lineage>
</organism>
<dbReference type="Proteomes" id="UP000094009">
    <property type="component" value="Unassembled WGS sequence"/>
</dbReference>
<dbReference type="PANTHER" id="PTHR47893">
    <property type="entry name" value="REGULATORY PROTEIN PCHR"/>
    <property type="match status" value="1"/>
</dbReference>
<dbReference type="Gene3D" id="1.10.10.60">
    <property type="entry name" value="Homeodomain-like"/>
    <property type="match status" value="1"/>
</dbReference>
<keyword evidence="1" id="KW-0805">Transcription regulation</keyword>
<reference evidence="5 6" key="1">
    <citation type="submission" date="2014-07" db="EMBL/GenBank/DDBJ databases">
        <title>Draft genome sequence of Thalassospira tepidiphila 1-1B.</title>
        <authorList>
            <person name="Lai Q."/>
            <person name="Shao Z."/>
        </authorList>
    </citation>
    <scope>NUCLEOTIDE SEQUENCE [LARGE SCALE GENOMIC DNA]</scope>
    <source>
        <strain evidence="5 6">MCCC 1A03514</strain>
    </source>
</reference>
<dbReference type="InterPro" id="IPR009057">
    <property type="entry name" value="Homeodomain-like_sf"/>
</dbReference>
<evidence type="ECO:0000256" key="2">
    <source>
        <dbReference type="ARBA" id="ARBA00023125"/>
    </source>
</evidence>
<dbReference type="Pfam" id="PF12833">
    <property type="entry name" value="HTH_18"/>
    <property type="match status" value="1"/>
</dbReference>
<protein>
    <submittedName>
        <fullName evidence="5">AraC family transcriptional regulator</fullName>
    </submittedName>
</protein>
<dbReference type="GO" id="GO:0003700">
    <property type="term" value="F:DNA-binding transcription factor activity"/>
    <property type="evidence" value="ECO:0007669"/>
    <property type="project" value="InterPro"/>
</dbReference>
<keyword evidence="2" id="KW-0238">DNA-binding</keyword>
<dbReference type="InterPro" id="IPR020449">
    <property type="entry name" value="Tscrpt_reg_AraC-type_HTH"/>
</dbReference>
<feature type="domain" description="HTH araC/xylS-type" evidence="4">
    <location>
        <begin position="293"/>
        <end position="391"/>
    </location>
</feature>
<dbReference type="SUPFAM" id="SSF46689">
    <property type="entry name" value="Homeodomain-like"/>
    <property type="match status" value="2"/>
</dbReference>
<evidence type="ECO:0000313" key="6">
    <source>
        <dbReference type="Proteomes" id="UP000094009"/>
    </source>
</evidence>
<dbReference type="PROSITE" id="PS00041">
    <property type="entry name" value="HTH_ARAC_FAMILY_1"/>
    <property type="match status" value="1"/>
</dbReference>
<accession>A0A853KUH4</accession>
<dbReference type="InterPro" id="IPR018062">
    <property type="entry name" value="HTH_AraC-typ_CS"/>
</dbReference>
<evidence type="ECO:0000256" key="1">
    <source>
        <dbReference type="ARBA" id="ARBA00023015"/>
    </source>
</evidence>